<protein>
    <recommendedName>
        <fullName evidence="3">Ribonuclease P protein subunit</fullName>
    </recommendedName>
</protein>
<dbReference type="InterPro" id="IPR016848">
    <property type="entry name" value="RNase_P/MRP_Rpp29-subunit"/>
</dbReference>
<evidence type="ECO:0000256" key="2">
    <source>
        <dbReference type="ARBA" id="ARBA00006181"/>
    </source>
</evidence>
<dbReference type="PANTHER" id="PTHR13348:SF0">
    <property type="entry name" value="RIBONUCLEASE P PROTEIN SUBUNIT P29"/>
    <property type="match status" value="1"/>
</dbReference>
<comment type="caution">
    <text evidence="4">The sequence shown here is derived from an EMBL/GenBank/DDBJ whole genome shotgun (WGS) entry which is preliminary data.</text>
</comment>
<name>A0A2K1QUV7_9PEZI</name>
<dbReference type="PIRSF" id="PIRSF027081">
    <property type="entry name" value="RNase_P/MRP_p29_subunit"/>
    <property type="match status" value="1"/>
</dbReference>
<keyword evidence="5" id="KW-1185">Reference proteome</keyword>
<sequence length="245" mass="27123">MTDPHPALALLSQAHAPTTASDIFTSLKHRPLLLRPSSPDPTSAASARETRRIARRARARAAQVAFKKTRKSGRASLTSKPRPLSAKEKRKLGIYELGPEERKWALYEGLHRLWCGYMREVLGLDREAGRRIVPDFAGPMVASGDFHGAVVKVARCGCVSRVGVSGIVVKDTKHTFEVVTRRDRVVTLPKEGTVFRVEVPRTGDALDEVGDEETRVVLEIHGDMIKTSAPDRATRKFKMHFDPGL</sequence>
<organism evidence="4 5">
    <name type="scientific">Sphaceloma murrayae</name>
    <dbReference type="NCBI Taxonomy" id="2082308"/>
    <lineage>
        <taxon>Eukaryota</taxon>
        <taxon>Fungi</taxon>
        <taxon>Dikarya</taxon>
        <taxon>Ascomycota</taxon>
        <taxon>Pezizomycotina</taxon>
        <taxon>Dothideomycetes</taxon>
        <taxon>Dothideomycetidae</taxon>
        <taxon>Myriangiales</taxon>
        <taxon>Elsinoaceae</taxon>
        <taxon>Sphaceloma</taxon>
    </lineage>
</organism>
<evidence type="ECO:0000313" key="5">
    <source>
        <dbReference type="Proteomes" id="UP000243797"/>
    </source>
</evidence>
<dbReference type="OrthoDB" id="124041at2759"/>
<dbReference type="Pfam" id="PF01868">
    <property type="entry name" value="RNase_P-MRP_p29"/>
    <property type="match status" value="1"/>
</dbReference>
<keyword evidence="3" id="KW-0819">tRNA processing</keyword>
<dbReference type="STRING" id="2082308.A0A2K1QUV7"/>
<evidence type="ECO:0000256" key="3">
    <source>
        <dbReference type="PIRNR" id="PIRNR027081"/>
    </source>
</evidence>
<dbReference type="GO" id="GO:0000172">
    <property type="term" value="C:ribonuclease MRP complex"/>
    <property type="evidence" value="ECO:0007669"/>
    <property type="project" value="InterPro"/>
</dbReference>
<dbReference type="InterPro" id="IPR002730">
    <property type="entry name" value="Rpp29/RNP1"/>
</dbReference>
<evidence type="ECO:0000313" key="4">
    <source>
        <dbReference type="EMBL" id="PNS18832.1"/>
    </source>
</evidence>
<dbReference type="GO" id="GO:0006364">
    <property type="term" value="P:rRNA processing"/>
    <property type="evidence" value="ECO:0007669"/>
    <property type="project" value="TreeGrafter"/>
</dbReference>
<comment type="similarity">
    <text evidence="2">Belongs to the eukaryotic/archaeal RNase P protein component 1 family.</text>
</comment>
<evidence type="ECO:0000256" key="1">
    <source>
        <dbReference type="ARBA" id="ARBA00004123"/>
    </source>
</evidence>
<dbReference type="AlphaFoldDB" id="A0A2K1QUV7"/>
<dbReference type="GO" id="GO:0033204">
    <property type="term" value="F:ribonuclease P RNA binding"/>
    <property type="evidence" value="ECO:0007669"/>
    <property type="project" value="InterPro"/>
</dbReference>
<dbReference type="SMART" id="SM00538">
    <property type="entry name" value="POP4"/>
    <property type="match status" value="1"/>
</dbReference>
<dbReference type="InParanoid" id="A0A2K1QUV7"/>
<dbReference type="SUPFAM" id="SSF101744">
    <property type="entry name" value="Rof/RNase P subunit-like"/>
    <property type="match status" value="1"/>
</dbReference>
<dbReference type="Gene3D" id="2.30.30.210">
    <property type="entry name" value="Ribonuclease P/MRP, subunit p29"/>
    <property type="match status" value="1"/>
</dbReference>
<dbReference type="GO" id="GO:0001682">
    <property type="term" value="P:tRNA 5'-leader removal"/>
    <property type="evidence" value="ECO:0007669"/>
    <property type="project" value="InterPro"/>
</dbReference>
<reference evidence="4 5" key="1">
    <citation type="submission" date="2017-06" db="EMBL/GenBank/DDBJ databases">
        <title>Draft genome sequence of a variant of Elsinoe murrayae.</title>
        <authorList>
            <person name="Cheng Q."/>
        </authorList>
    </citation>
    <scope>NUCLEOTIDE SEQUENCE [LARGE SCALE GENOMIC DNA]</scope>
    <source>
        <strain evidence="4 5">CQ-2017a</strain>
    </source>
</reference>
<accession>A0A2K1QUV7</accession>
<dbReference type="Proteomes" id="UP000243797">
    <property type="component" value="Unassembled WGS sequence"/>
</dbReference>
<dbReference type="GO" id="GO:0030677">
    <property type="term" value="C:ribonuclease P complex"/>
    <property type="evidence" value="ECO:0007669"/>
    <property type="project" value="InterPro"/>
</dbReference>
<dbReference type="InterPro" id="IPR036980">
    <property type="entry name" value="RNase_P/MRP_Rpp29_sf"/>
</dbReference>
<dbReference type="GO" id="GO:0005634">
    <property type="term" value="C:nucleus"/>
    <property type="evidence" value="ECO:0007669"/>
    <property type="project" value="UniProtKB-SubCell"/>
</dbReference>
<dbReference type="PANTHER" id="PTHR13348">
    <property type="entry name" value="RIBONUCLEASE P SUBUNIT P29"/>
    <property type="match status" value="1"/>
</dbReference>
<proteinExistence type="inferred from homology"/>
<dbReference type="FunCoup" id="A0A2K1QUV7">
    <property type="interactions" value="206"/>
</dbReference>
<gene>
    <name evidence="4" type="ORF">CAC42_5371</name>
</gene>
<dbReference type="EMBL" id="NKHZ01000039">
    <property type="protein sequence ID" value="PNS18832.1"/>
    <property type="molecule type" value="Genomic_DNA"/>
</dbReference>
<dbReference type="InterPro" id="IPR023534">
    <property type="entry name" value="Rof/RNase_P-like"/>
</dbReference>
<keyword evidence="3" id="KW-0539">Nucleus</keyword>
<comment type="subcellular location">
    <subcellularLocation>
        <location evidence="1">Nucleus</location>
    </subcellularLocation>
</comment>